<dbReference type="Proteomes" id="UP000675881">
    <property type="component" value="Chromosome 14"/>
</dbReference>
<proteinExistence type="predicted"/>
<dbReference type="AlphaFoldDB" id="A0A7R8CLH0"/>
<evidence type="ECO:0000256" key="1">
    <source>
        <dbReference type="ARBA" id="ARBA00023054"/>
    </source>
</evidence>
<feature type="compositionally biased region" description="Polar residues" evidence="3">
    <location>
        <begin position="392"/>
        <end position="402"/>
    </location>
</feature>
<accession>A0A7R8CLH0</accession>
<dbReference type="OrthoDB" id="9451547at2759"/>
<feature type="compositionally biased region" description="Basic and acidic residues" evidence="3">
    <location>
        <begin position="405"/>
        <end position="420"/>
    </location>
</feature>
<dbReference type="EMBL" id="HG994593">
    <property type="protein sequence ID" value="CAF2855198.1"/>
    <property type="molecule type" value="Genomic_DNA"/>
</dbReference>
<feature type="coiled-coil region" evidence="2">
    <location>
        <begin position="67"/>
        <end position="221"/>
    </location>
</feature>
<protein>
    <submittedName>
        <fullName evidence="4">CCDC64</fullName>
    </submittedName>
</protein>
<dbReference type="PANTHER" id="PTHR32123:SF13">
    <property type="entry name" value="BICAUDAL D-RELATED PROTEIN HOMOLOG"/>
    <property type="match status" value="1"/>
</dbReference>
<sequence length="486" mass="56190">MFENTFYAKESFVIQKEELEKMEALKLSRPASSSDIDVYALLAQKERDLVLAAELGKALLDKNEEISKQNELIAEDFSQKLEELEQEKYHLRRRLENAVEEYELRIQELQSDISHLRLSLEEQESLHKQNDKEKSLVILTMTEQNQRLTNQLKENSKNEESMLSDMNTLKSQISQKRSSMNDHVSHLDMLREEINLLNQRKIELERRIEFLTDEREGLSTTLDESADRILMLEKQSREQNLIIRSNELSMEELQNTNLALANRLDSMCRSLSLSPHCNSSQNGGGTMSLLNEMEISDSEKSMNVFQGNIDDEIDIEVDDETIIKFNQSKEAHDALKAEIHSVHKLLTKFCQRLKQEGQARKSQNPADPQNDDIVNDLKGIIHGLLRKNKSSNDNCCPNCGSSTTDEEKPKEEETKRRDEEIVELKSKLSVTEVKLSATEEERDYLKEDLSRTDAGKDELIRKAWDVRDAAVKRKNKIQRLNSHDLE</sequence>
<dbReference type="InterPro" id="IPR051149">
    <property type="entry name" value="Spindly/BICDR_Dynein_Adapter"/>
</dbReference>
<dbReference type="PANTHER" id="PTHR32123">
    <property type="entry name" value="BICD FAMILY-LIKE CARGO ADAPTER"/>
    <property type="match status" value="1"/>
</dbReference>
<keyword evidence="1 2" id="KW-0175">Coiled coil</keyword>
<feature type="region of interest" description="Disordered" evidence="3">
    <location>
        <begin position="392"/>
        <end position="420"/>
    </location>
</feature>
<evidence type="ECO:0000256" key="2">
    <source>
        <dbReference type="SAM" id="Coils"/>
    </source>
</evidence>
<evidence type="ECO:0000313" key="5">
    <source>
        <dbReference type="Proteomes" id="UP000675881"/>
    </source>
</evidence>
<gene>
    <name evidence="4" type="ORF">LSAA_5570</name>
</gene>
<keyword evidence="5" id="KW-1185">Reference proteome</keyword>
<organism evidence="4 5">
    <name type="scientific">Lepeophtheirus salmonis</name>
    <name type="common">Salmon louse</name>
    <name type="synonym">Caligus salmonis</name>
    <dbReference type="NCBI Taxonomy" id="72036"/>
    <lineage>
        <taxon>Eukaryota</taxon>
        <taxon>Metazoa</taxon>
        <taxon>Ecdysozoa</taxon>
        <taxon>Arthropoda</taxon>
        <taxon>Crustacea</taxon>
        <taxon>Multicrustacea</taxon>
        <taxon>Hexanauplia</taxon>
        <taxon>Copepoda</taxon>
        <taxon>Siphonostomatoida</taxon>
        <taxon>Caligidae</taxon>
        <taxon>Lepeophtheirus</taxon>
    </lineage>
</organism>
<reference evidence="4" key="1">
    <citation type="submission" date="2021-02" db="EMBL/GenBank/DDBJ databases">
        <authorList>
            <person name="Bekaert M."/>
        </authorList>
    </citation>
    <scope>NUCLEOTIDE SEQUENCE</scope>
    <source>
        <strain evidence="4">IoA-00</strain>
    </source>
</reference>
<evidence type="ECO:0000256" key="3">
    <source>
        <dbReference type="SAM" id="MobiDB-lite"/>
    </source>
</evidence>
<name>A0A7R8CLH0_LEPSM</name>
<evidence type="ECO:0000313" key="4">
    <source>
        <dbReference type="EMBL" id="CAF2855198.1"/>
    </source>
</evidence>